<keyword evidence="2" id="KW-1185">Reference proteome</keyword>
<dbReference type="STRING" id="84029.CROST_32010"/>
<reference evidence="1 2" key="1">
    <citation type="submission" date="2022-04" db="EMBL/GenBank/DDBJ databases">
        <title>Genome sequence of C. roseum typestrain.</title>
        <authorList>
            <person name="Poehlein A."/>
            <person name="Schoch T."/>
            <person name="Duerre P."/>
            <person name="Daniel R."/>
        </authorList>
    </citation>
    <scope>NUCLEOTIDE SEQUENCE [LARGE SCALE GENOMIC DNA]</scope>
    <source>
        <strain evidence="1 2">DSM 7320</strain>
        <plasmid evidence="1 2">p330</plasmid>
    </source>
</reference>
<dbReference type="KEGG" id="crw:CROST_047140"/>
<evidence type="ECO:0000313" key="1">
    <source>
        <dbReference type="EMBL" id="URZ13936.1"/>
    </source>
</evidence>
<dbReference type="RefSeq" id="WP_077832528.1">
    <property type="nucleotide sequence ID" value="NZ_CP096984.1"/>
</dbReference>
<evidence type="ECO:0000313" key="2">
    <source>
        <dbReference type="Proteomes" id="UP000190951"/>
    </source>
</evidence>
<proteinExistence type="predicted"/>
<geneLocation type="plasmid" evidence="1 2">
    <name>p330</name>
</geneLocation>
<dbReference type="Proteomes" id="UP000190951">
    <property type="component" value="Plasmid p330"/>
</dbReference>
<name>A0A1S8MEZ1_9CLOT</name>
<protein>
    <submittedName>
        <fullName evidence="1">Uncharacterized protein</fullName>
    </submittedName>
</protein>
<dbReference type="EMBL" id="CP096984">
    <property type="protein sequence ID" value="URZ13936.1"/>
    <property type="molecule type" value="Genomic_DNA"/>
</dbReference>
<accession>A0A1S8MEZ1</accession>
<gene>
    <name evidence="1" type="ORF">CROST_047140</name>
</gene>
<organism evidence="1 2">
    <name type="scientific">Clostridium felsineum</name>
    <dbReference type="NCBI Taxonomy" id="36839"/>
    <lineage>
        <taxon>Bacteria</taxon>
        <taxon>Bacillati</taxon>
        <taxon>Bacillota</taxon>
        <taxon>Clostridia</taxon>
        <taxon>Eubacteriales</taxon>
        <taxon>Clostridiaceae</taxon>
        <taxon>Clostridium</taxon>
    </lineage>
</organism>
<sequence length="1366" mass="154202">MQNKLYSTLEKLYNEIVLAKRTSSTLDSEIDNRLSSFPEIVSARDGFSSLKDRLENLQNEVISNKLDDADVDNKISSLKKELLDKMPSIPKAAVIEDSSKDILVSLDTKTATKEDILTIEPTSNAILYNGNSNYVAKAYVSAANLNTALKSVSYDNDSCVSYDKNLQLLKGGSLLSMVEPDLYELPLNTALISSNDFYDAGIVGNLLNIVTDYNSFKDNYNNHLINCFNERAWNINREYVTITFSFYEPISLCKFHLDSAVSGTMSKVTVQGSMDGITWTDIYTGPSTKMEFTLPNSTLVKNLKFTIDAHDGISSRTITLNSLKLYSEKYNTASNLISMLQPIILDEDFDKINIETKSSTENSKFNLTKYAITNINENKNHFTYIPKNYTLIPSDFYSSKGYRVVTDSIENHYKFDTSNSLYITTENYDKSPSPSINGTLGTSTITKEGSYSTSNSWLPYGNIIYKASIIYNGATYEIPISMDNIDNTIYVTLGNLSLTLKIRLLKNSVLKVDINLDGENIKVDSLKVDLFGAYNLNNGNTYWDTIFSTMDNYTNNEIIRGIPIDLLNVNVDYNLAHTITAYSKDYEYYTGNISENGACAIIPHDNYSGQSVVSKTLLTNVYNTTYEKRNISLPATIYLGCDGTKDLASSIDKDIVNVERNTSKPVYTFDEEFTAKVYIGNSNTLSAILPSQTALSIDSIGYAISFDNYNYYVFNPDNSDLTIYTNKGMSINALQKVNDSVIAKIRNDSQWIYIKIKITDVNASVQNITLNFDKSSFIKIDSTDILDKGMPKRVIEAISPEDLVSQLFSVSPVFLIATCTKSIYPCYRYELEGFDIYNYMDIHWQEIDNVNVVEYLLGDNSLMYKNNSKDTKLIKVVRTLIENQSAVVDVRNETKEALAVIENNEAMAKEDMTKLKQSIDLMHDTFLNSGTVPGELPDVVLPSIREIELPMLHSGDTYLIKDIYNLRNVQVWEELTSFVGYTDTLTFNKSMCQNYTTNLIDVKDGGAVLSQDYDRDNPYMCPEAPISYSSDLKGPYVYRMFDLSCSVAPSGNSMEAFIEDTGESGDFYSFYGGWWHNDKWSINSGTVTIWDLPGENTRWVDVIFDFREPVYINYLNNLYFGQWTQRVGTSTVRLGNQITTFYHSLNGKEYTAVNQPYLGDTRNLCVTFNVELRYLKIRLELPYSASKGAGRVAFAGVDLYFSPVHYIHNTEAYIFNTVAINTASWLNFKGFNVDRFIDHNPCEMKFLLSDDENHNVWKAWDGSKWQSCGEISLASAMSIETLLSLTKDQLNLLTKGSLYVCAIMKTTDIWKTPVLSSVEILHDDLTEPYYRLLQPYDMDLNYSSVRHTLTAINTTGGNLKTKLVIS</sequence>
<keyword evidence="1" id="KW-0614">Plasmid</keyword>